<evidence type="ECO:0000256" key="1">
    <source>
        <dbReference type="ARBA" id="ARBA00005695"/>
    </source>
</evidence>
<dbReference type="InterPro" id="IPR000914">
    <property type="entry name" value="SBP_5_dom"/>
</dbReference>
<dbReference type="RefSeq" id="WP_072577055.1">
    <property type="nucleotide sequence ID" value="NZ_LWHB01000128.1"/>
</dbReference>
<evidence type="ECO:0000256" key="4">
    <source>
        <dbReference type="SAM" id="SignalP"/>
    </source>
</evidence>
<dbReference type="InterPro" id="IPR023765">
    <property type="entry name" value="SBP_5_CS"/>
</dbReference>
<evidence type="ECO:0000256" key="3">
    <source>
        <dbReference type="ARBA" id="ARBA00022729"/>
    </source>
</evidence>
<evidence type="ECO:0000313" key="6">
    <source>
        <dbReference type="EMBL" id="SUO94086.1"/>
    </source>
</evidence>
<dbReference type="GO" id="GO:0015833">
    <property type="term" value="P:peptide transport"/>
    <property type="evidence" value="ECO:0007669"/>
    <property type="project" value="TreeGrafter"/>
</dbReference>
<dbReference type="SUPFAM" id="SSF53850">
    <property type="entry name" value="Periplasmic binding protein-like II"/>
    <property type="match status" value="1"/>
</dbReference>
<gene>
    <name evidence="6" type="primary">dppA</name>
    <name evidence="6" type="ORF">NCTC13337_00565</name>
</gene>
<sequence>MKMKKSLFALAFASAFASTFAADITIAYDADPVSMDPMEQLSQDTMQMLNMVFDPLVRYNSKLEVEPRLAESWEQLEPTVIRFHLRKGVKFHSGNEMTADDVIFSFNREKQSADFKAIFDPYLEIRKIDDHTVDLVMKEPYPLVLPTMSYLAVMDSKFYSGKDDKGNDKARLEKSAGTFASMNESGTGPFVLESRQQGVRSIYKKFADYWDKDTGNVEKVTLVPIKENATRVSALLSGDVDWIYPVPPTDIAAVEKNPKYDLYSIASDRLLAVQINQKVVPEFKDKRVREAMAYAVNNAGIVQKIMRGNATVGAQNSPEGYTGYNPDLKPRYDLGKAKALMKEAGLEKGFTVTMISPNNRYVNDEKIAQSVAAMLAKINIKVNLTTMPKAQYWDEFDKCAAGLQVVGWSSDTGDSANYSEFLTMTRDPETGMGAYNCNGYSNPTLDKLIKDANKNTNTEARNAQLREASKIEYDDTVFIPLHWENLNWGYTKKFENFPEIVNLKNFPHWEKLKVKE</sequence>
<dbReference type="InterPro" id="IPR039424">
    <property type="entry name" value="SBP_5"/>
</dbReference>
<organism evidence="6 7">
    <name type="scientific">Suttonella ornithocola</name>
    <dbReference type="NCBI Taxonomy" id="279832"/>
    <lineage>
        <taxon>Bacteria</taxon>
        <taxon>Pseudomonadati</taxon>
        <taxon>Pseudomonadota</taxon>
        <taxon>Gammaproteobacteria</taxon>
        <taxon>Cardiobacteriales</taxon>
        <taxon>Cardiobacteriaceae</taxon>
        <taxon>Suttonella</taxon>
    </lineage>
</organism>
<feature type="chain" id="PRO_5017020729" evidence="4">
    <location>
        <begin position="22"/>
        <end position="516"/>
    </location>
</feature>
<dbReference type="InterPro" id="IPR030678">
    <property type="entry name" value="Peptide/Ni-bd"/>
</dbReference>
<evidence type="ECO:0000313" key="7">
    <source>
        <dbReference type="Proteomes" id="UP000254601"/>
    </source>
</evidence>
<reference evidence="6 7" key="1">
    <citation type="submission" date="2018-06" db="EMBL/GenBank/DDBJ databases">
        <authorList>
            <consortium name="Pathogen Informatics"/>
            <person name="Doyle S."/>
        </authorList>
    </citation>
    <scope>NUCLEOTIDE SEQUENCE [LARGE SCALE GENOMIC DNA]</scope>
    <source>
        <strain evidence="6 7">NCTC13337</strain>
    </source>
</reference>
<dbReference type="EMBL" id="UHIC01000001">
    <property type="protein sequence ID" value="SUO94086.1"/>
    <property type="molecule type" value="Genomic_DNA"/>
</dbReference>
<feature type="signal peptide" evidence="4">
    <location>
        <begin position="1"/>
        <end position="21"/>
    </location>
</feature>
<dbReference type="PIRSF" id="PIRSF002741">
    <property type="entry name" value="MppA"/>
    <property type="match status" value="1"/>
</dbReference>
<protein>
    <submittedName>
        <fullName evidence="6">Dipeptide-binding protein</fullName>
    </submittedName>
</protein>
<proteinExistence type="inferred from homology"/>
<dbReference type="GO" id="GO:1904680">
    <property type="term" value="F:peptide transmembrane transporter activity"/>
    <property type="evidence" value="ECO:0007669"/>
    <property type="project" value="TreeGrafter"/>
</dbReference>
<accession>A0A380MPU9</accession>
<comment type="similarity">
    <text evidence="1">Belongs to the bacterial solute-binding protein 5 family.</text>
</comment>
<dbReference type="Pfam" id="PF00496">
    <property type="entry name" value="SBP_bac_5"/>
    <property type="match status" value="1"/>
</dbReference>
<keyword evidence="3 4" id="KW-0732">Signal</keyword>
<dbReference type="GO" id="GO:0043190">
    <property type="term" value="C:ATP-binding cassette (ABC) transporter complex"/>
    <property type="evidence" value="ECO:0007669"/>
    <property type="project" value="InterPro"/>
</dbReference>
<dbReference type="Proteomes" id="UP000254601">
    <property type="component" value="Unassembled WGS sequence"/>
</dbReference>
<dbReference type="PANTHER" id="PTHR30290:SF9">
    <property type="entry name" value="OLIGOPEPTIDE-BINDING PROTEIN APPA"/>
    <property type="match status" value="1"/>
</dbReference>
<dbReference type="Gene3D" id="3.90.76.10">
    <property type="entry name" value="Dipeptide-binding Protein, Domain 1"/>
    <property type="match status" value="1"/>
</dbReference>
<keyword evidence="7" id="KW-1185">Reference proteome</keyword>
<evidence type="ECO:0000256" key="2">
    <source>
        <dbReference type="ARBA" id="ARBA00022448"/>
    </source>
</evidence>
<dbReference type="AlphaFoldDB" id="A0A380MPU9"/>
<keyword evidence="2" id="KW-0813">Transport</keyword>
<dbReference type="CDD" id="cd08498">
    <property type="entry name" value="PBP2_NikA_DppA_OppA_like_2"/>
    <property type="match status" value="1"/>
</dbReference>
<name>A0A380MPU9_9GAMM</name>
<dbReference type="PANTHER" id="PTHR30290">
    <property type="entry name" value="PERIPLASMIC BINDING COMPONENT OF ABC TRANSPORTER"/>
    <property type="match status" value="1"/>
</dbReference>
<dbReference type="Gene3D" id="3.10.105.10">
    <property type="entry name" value="Dipeptide-binding Protein, Domain 3"/>
    <property type="match status" value="1"/>
</dbReference>
<dbReference type="OrthoDB" id="9801912at2"/>
<feature type="domain" description="Solute-binding protein family 5" evidence="5">
    <location>
        <begin position="64"/>
        <end position="422"/>
    </location>
</feature>
<dbReference type="Gene3D" id="3.40.190.10">
    <property type="entry name" value="Periplasmic binding protein-like II"/>
    <property type="match status" value="1"/>
</dbReference>
<dbReference type="GO" id="GO:0030288">
    <property type="term" value="C:outer membrane-bounded periplasmic space"/>
    <property type="evidence" value="ECO:0007669"/>
    <property type="project" value="UniProtKB-ARBA"/>
</dbReference>
<evidence type="ECO:0000259" key="5">
    <source>
        <dbReference type="Pfam" id="PF00496"/>
    </source>
</evidence>
<dbReference type="PROSITE" id="PS01040">
    <property type="entry name" value="SBP_BACTERIAL_5"/>
    <property type="match status" value="1"/>
</dbReference>